<evidence type="ECO:0000313" key="1">
    <source>
        <dbReference type="EMBL" id="MCE5166337.1"/>
    </source>
</evidence>
<gene>
    <name evidence="1" type="ORF">HAX54_017773</name>
</gene>
<comment type="caution">
    <text evidence="1">The sequence shown here is derived from an EMBL/GenBank/DDBJ whole genome shotgun (WGS) entry which is preliminary data.</text>
</comment>
<dbReference type="Proteomes" id="UP000823775">
    <property type="component" value="Unassembled WGS sequence"/>
</dbReference>
<keyword evidence="2" id="KW-1185">Reference proteome</keyword>
<protein>
    <submittedName>
        <fullName evidence="1">Uncharacterized protein</fullName>
    </submittedName>
</protein>
<reference evidence="1 2" key="1">
    <citation type="journal article" date="2021" name="BMC Genomics">
        <title>Datura genome reveals duplications of psychoactive alkaloid biosynthetic genes and high mutation rate following tissue culture.</title>
        <authorList>
            <person name="Rajewski A."/>
            <person name="Carter-House D."/>
            <person name="Stajich J."/>
            <person name="Litt A."/>
        </authorList>
    </citation>
    <scope>NUCLEOTIDE SEQUENCE [LARGE SCALE GENOMIC DNA]</scope>
    <source>
        <strain evidence="1">AR-01</strain>
    </source>
</reference>
<feature type="non-terminal residue" evidence="1">
    <location>
        <position position="77"/>
    </location>
</feature>
<accession>A0ABS8Y4H2</accession>
<proteinExistence type="predicted"/>
<dbReference type="EMBL" id="JACEIK010021809">
    <property type="protein sequence ID" value="MCE5166337.1"/>
    <property type="molecule type" value="Genomic_DNA"/>
</dbReference>
<organism evidence="1 2">
    <name type="scientific">Datura stramonium</name>
    <name type="common">Jimsonweed</name>
    <name type="synonym">Common thornapple</name>
    <dbReference type="NCBI Taxonomy" id="4076"/>
    <lineage>
        <taxon>Eukaryota</taxon>
        <taxon>Viridiplantae</taxon>
        <taxon>Streptophyta</taxon>
        <taxon>Embryophyta</taxon>
        <taxon>Tracheophyta</taxon>
        <taxon>Spermatophyta</taxon>
        <taxon>Magnoliopsida</taxon>
        <taxon>eudicotyledons</taxon>
        <taxon>Gunneridae</taxon>
        <taxon>Pentapetalae</taxon>
        <taxon>asterids</taxon>
        <taxon>lamiids</taxon>
        <taxon>Solanales</taxon>
        <taxon>Solanaceae</taxon>
        <taxon>Solanoideae</taxon>
        <taxon>Datureae</taxon>
        <taxon>Datura</taxon>
    </lineage>
</organism>
<evidence type="ECO:0000313" key="2">
    <source>
        <dbReference type="Proteomes" id="UP000823775"/>
    </source>
</evidence>
<name>A0ABS8Y4H2_DATST</name>
<sequence>MEVCEDEKCDTGERSSGFQLAEKRRKLEGFVVVLARGVQNKEKQREAAEMRCSPKMVAWWRREEGSEEKREGESGGL</sequence>